<evidence type="ECO:0000256" key="2">
    <source>
        <dbReference type="ARBA" id="ARBA00022980"/>
    </source>
</evidence>
<dbReference type="GO" id="GO:0006412">
    <property type="term" value="P:translation"/>
    <property type="evidence" value="ECO:0007669"/>
    <property type="project" value="UniProtKB-UniRule"/>
</dbReference>
<dbReference type="InterPro" id="IPR047621">
    <property type="entry name" value="Ribosomal_L36_bact"/>
</dbReference>
<dbReference type="NCBIfam" id="NF002021">
    <property type="entry name" value="PRK00831.1"/>
    <property type="match status" value="1"/>
</dbReference>
<evidence type="ECO:0000313" key="7">
    <source>
        <dbReference type="EMBL" id="QFU99867.1"/>
    </source>
</evidence>
<keyword evidence="8" id="KW-1185">Reference proteome</keyword>
<protein>
    <recommendedName>
        <fullName evidence="4 5">Large ribosomal subunit protein bL36</fullName>
    </recommendedName>
</protein>
<dbReference type="KEGG" id="lxl:KDY119_03403"/>
<dbReference type="RefSeq" id="WP_036947655.1">
    <property type="nucleotide sequence ID" value="NZ_BAABIH010000010.1"/>
</dbReference>
<name>A0A5P9QEP6_9MICO</name>
<dbReference type="AlphaFoldDB" id="A0A5P9QEP6"/>
<evidence type="ECO:0000256" key="1">
    <source>
        <dbReference type="ARBA" id="ARBA00007645"/>
    </source>
</evidence>
<dbReference type="InterPro" id="IPR000473">
    <property type="entry name" value="Ribosomal_bL36"/>
</dbReference>
<dbReference type="GO" id="GO:0005840">
    <property type="term" value="C:ribosome"/>
    <property type="evidence" value="ECO:0007669"/>
    <property type="project" value="UniProtKB-KW"/>
</dbReference>
<proteinExistence type="inferred from homology"/>
<dbReference type="InterPro" id="IPR035977">
    <property type="entry name" value="Ribosomal_bL36_sp"/>
</dbReference>
<dbReference type="GO" id="GO:1990904">
    <property type="term" value="C:ribonucleoprotein complex"/>
    <property type="evidence" value="ECO:0007669"/>
    <property type="project" value="UniProtKB-KW"/>
</dbReference>
<organism evidence="7 8">
    <name type="scientific">Luteimicrobium xylanilyticum</name>
    <dbReference type="NCBI Taxonomy" id="1133546"/>
    <lineage>
        <taxon>Bacteria</taxon>
        <taxon>Bacillati</taxon>
        <taxon>Actinomycetota</taxon>
        <taxon>Actinomycetes</taxon>
        <taxon>Micrococcales</taxon>
        <taxon>Luteimicrobium</taxon>
    </lineage>
</organism>
<comment type="similarity">
    <text evidence="1 5 6">Belongs to the bacterial ribosomal protein bL36 family.</text>
</comment>
<keyword evidence="3 5" id="KW-0687">Ribonucleoprotein</keyword>
<dbReference type="HAMAP" id="MF_00251">
    <property type="entry name" value="Ribosomal_bL36"/>
    <property type="match status" value="1"/>
</dbReference>
<evidence type="ECO:0000313" key="8">
    <source>
        <dbReference type="Proteomes" id="UP000326702"/>
    </source>
</evidence>
<evidence type="ECO:0000256" key="5">
    <source>
        <dbReference type="HAMAP-Rule" id="MF_00251"/>
    </source>
</evidence>
<gene>
    <name evidence="5" type="primary">rpmJ</name>
    <name evidence="7" type="ORF">KDY119_03403</name>
</gene>
<accession>A0A5P9QEP6</accession>
<dbReference type="GO" id="GO:0003735">
    <property type="term" value="F:structural constituent of ribosome"/>
    <property type="evidence" value="ECO:0007669"/>
    <property type="project" value="InterPro"/>
</dbReference>
<dbReference type="PANTHER" id="PTHR47781:SF1">
    <property type="entry name" value="LARGE RIBOSOMAL SUBUNIT PROTEIN BL36B"/>
    <property type="match status" value="1"/>
</dbReference>
<evidence type="ECO:0000256" key="6">
    <source>
        <dbReference type="RuleBase" id="RU000571"/>
    </source>
</evidence>
<reference evidence="7 8" key="1">
    <citation type="submission" date="2019-10" db="EMBL/GenBank/DDBJ databases">
        <title>Genome sequence of Luteimicrobium xylanilyticum HY-24.</title>
        <authorList>
            <person name="Kim D.Y."/>
            <person name="Park H.-Y."/>
        </authorList>
    </citation>
    <scope>NUCLEOTIDE SEQUENCE [LARGE SCALE GENOMIC DNA]</scope>
    <source>
        <strain evidence="7 8">HY-24</strain>
    </source>
</reference>
<dbReference type="Proteomes" id="UP000326702">
    <property type="component" value="Chromosome"/>
</dbReference>
<dbReference type="PANTHER" id="PTHR47781">
    <property type="entry name" value="50S RIBOSOMAL PROTEIN L36 2"/>
    <property type="match status" value="1"/>
</dbReference>
<evidence type="ECO:0000256" key="4">
    <source>
        <dbReference type="ARBA" id="ARBA00035186"/>
    </source>
</evidence>
<sequence>MKVRASLRSLKDKPGSKVVRRRGKTFVINKQNPHWKGRQG</sequence>
<dbReference type="EMBL" id="CP045529">
    <property type="protein sequence ID" value="QFU99867.1"/>
    <property type="molecule type" value="Genomic_DNA"/>
</dbReference>
<dbReference type="Pfam" id="PF00444">
    <property type="entry name" value="Ribosomal_L36"/>
    <property type="match status" value="1"/>
</dbReference>
<dbReference type="NCBIfam" id="TIGR01022">
    <property type="entry name" value="rpmJ_bact"/>
    <property type="match status" value="1"/>
</dbReference>
<keyword evidence="2 5" id="KW-0689">Ribosomal protein</keyword>
<dbReference type="SUPFAM" id="SSF57840">
    <property type="entry name" value="Ribosomal protein L36"/>
    <property type="match status" value="1"/>
</dbReference>
<dbReference type="OrthoDB" id="9801558at2"/>
<evidence type="ECO:0000256" key="3">
    <source>
        <dbReference type="ARBA" id="ARBA00023274"/>
    </source>
</evidence>